<dbReference type="InterPro" id="IPR037682">
    <property type="entry name" value="TonB_C"/>
</dbReference>
<protein>
    <submittedName>
        <fullName evidence="3">Energy transducer TonB</fullName>
    </submittedName>
</protein>
<comment type="caution">
    <text evidence="3">The sequence shown here is derived from an EMBL/GenBank/DDBJ whole genome shotgun (WGS) entry which is preliminary data.</text>
</comment>
<name>A0A3S3UVJ4_9SPHI</name>
<evidence type="ECO:0000313" key="4">
    <source>
        <dbReference type="Proteomes" id="UP000286701"/>
    </source>
</evidence>
<dbReference type="AlphaFoldDB" id="A0A3S3UVJ4"/>
<dbReference type="Proteomes" id="UP000286701">
    <property type="component" value="Unassembled WGS sequence"/>
</dbReference>
<accession>A0A3S3UVJ4</accession>
<dbReference type="PANTHER" id="PTHR33446:SF2">
    <property type="entry name" value="PROTEIN TONB"/>
    <property type="match status" value="1"/>
</dbReference>
<dbReference type="PROSITE" id="PS52015">
    <property type="entry name" value="TONB_CTD"/>
    <property type="match status" value="1"/>
</dbReference>
<dbReference type="GO" id="GO:0031992">
    <property type="term" value="F:energy transducer activity"/>
    <property type="evidence" value="ECO:0007669"/>
    <property type="project" value="TreeGrafter"/>
</dbReference>
<dbReference type="Gene3D" id="3.30.1150.10">
    <property type="match status" value="1"/>
</dbReference>
<dbReference type="EMBL" id="SBIW01000002">
    <property type="protein sequence ID" value="RWY55493.1"/>
    <property type="molecule type" value="Genomic_DNA"/>
</dbReference>
<evidence type="ECO:0000259" key="2">
    <source>
        <dbReference type="PROSITE" id="PS52015"/>
    </source>
</evidence>
<evidence type="ECO:0000313" key="3">
    <source>
        <dbReference type="EMBL" id="RWY55493.1"/>
    </source>
</evidence>
<feature type="signal peptide" evidence="1">
    <location>
        <begin position="1"/>
        <end position="21"/>
    </location>
</feature>
<keyword evidence="1" id="KW-0732">Signal</keyword>
<dbReference type="PANTHER" id="PTHR33446">
    <property type="entry name" value="PROTEIN TONB-RELATED"/>
    <property type="match status" value="1"/>
</dbReference>
<reference evidence="3 4" key="1">
    <citation type="submission" date="2019-01" db="EMBL/GenBank/DDBJ databases">
        <title>Mucilaginibacter antarcticum sp. nov., isolated from antarctic soil.</title>
        <authorList>
            <person name="Yan Y.-Q."/>
            <person name="Du Z.-J."/>
        </authorList>
    </citation>
    <scope>NUCLEOTIDE SEQUENCE [LARGE SCALE GENOMIC DNA]</scope>
    <source>
        <strain evidence="3 4">F01003</strain>
    </source>
</reference>
<sequence length="217" mass="24217">MKHLYPLFALLIVAKFSAAQVAPDTTKKTPPTVTELPKDKQVFTAIEQAPQYPGGSKAFGDYISRNLKYPDVARLIGIDGRLMMTFIVERDGRISSATPVNCIGAGCEAEAVKVLQDSKPWMPGIQNSRPVRVQYAIPINFSVEKGKVKMKDLLASNYGFIFNIKDKLYTLNEAKDIIGSSFQSDQVKIAEPFYNADNNAKFLMPDKKEVYVVRMKD</sequence>
<dbReference type="OrthoDB" id="649093at2"/>
<gene>
    <name evidence="3" type="ORF">EPL05_03715</name>
</gene>
<dbReference type="GO" id="GO:0098797">
    <property type="term" value="C:plasma membrane protein complex"/>
    <property type="evidence" value="ECO:0007669"/>
    <property type="project" value="TreeGrafter"/>
</dbReference>
<dbReference type="Pfam" id="PF03544">
    <property type="entry name" value="TonB_C"/>
    <property type="match status" value="1"/>
</dbReference>
<dbReference type="InterPro" id="IPR051045">
    <property type="entry name" value="TonB-dependent_transducer"/>
</dbReference>
<dbReference type="GO" id="GO:0055085">
    <property type="term" value="P:transmembrane transport"/>
    <property type="evidence" value="ECO:0007669"/>
    <property type="project" value="InterPro"/>
</dbReference>
<organism evidence="3 4">
    <name type="scientific">Mucilaginibacter gilvus</name>
    <dbReference type="NCBI Taxonomy" id="2305909"/>
    <lineage>
        <taxon>Bacteria</taxon>
        <taxon>Pseudomonadati</taxon>
        <taxon>Bacteroidota</taxon>
        <taxon>Sphingobacteriia</taxon>
        <taxon>Sphingobacteriales</taxon>
        <taxon>Sphingobacteriaceae</taxon>
        <taxon>Mucilaginibacter</taxon>
    </lineage>
</organism>
<evidence type="ECO:0000256" key="1">
    <source>
        <dbReference type="SAM" id="SignalP"/>
    </source>
</evidence>
<dbReference type="RefSeq" id="WP_128532234.1">
    <property type="nucleotide sequence ID" value="NZ_SBIW01000002.1"/>
</dbReference>
<proteinExistence type="predicted"/>
<feature type="chain" id="PRO_5018629815" evidence="1">
    <location>
        <begin position="22"/>
        <end position="217"/>
    </location>
</feature>
<dbReference type="SUPFAM" id="SSF74653">
    <property type="entry name" value="TolA/TonB C-terminal domain"/>
    <property type="match status" value="1"/>
</dbReference>
<feature type="domain" description="TonB C-terminal" evidence="2">
    <location>
        <begin position="54"/>
        <end position="150"/>
    </location>
</feature>
<keyword evidence="4" id="KW-1185">Reference proteome</keyword>